<evidence type="ECO:0000259" key="3">
    <source>
        <dbReference type="Pfam" id="PF16998"/>
    </source>
</evidence>
<dbReference type="Proteomes" id="UP000197153">
    <property type="component" value="Chromosome 1"/>
</dbReference>
<name>A0A248JMK0_9PROT</name>
<organism evidence="4 5">
    <name type="scientific">Nitrospirillum viridazoti CBAmc</name>
    <dbReference type="NCBI Taxonomy" id="1441467"/>
    <lineage>
        <taxon>Bacteria</taxon>
        <taxon>Pseudomonadati</taxon>
        <taxon>Pseudomonadota</taxon>
        <taxon>Alphaproteobacteria</taxon>
        <taxon>Rhodospirillales</taxon>
        <taxon>Azospirillaceae</taxon>
        <taxon>Nitrospirillum</taxon>
        <taxon>Nitrospirillum viridazoti</taxon>
    </lineage>
</organism>
<gene>
    <name evidence="4" type="ORF">Y958_03240</name>
</gene>
<proteinExistence type="predicted"/>
<dbReference type="EMBL" id="CP022110">
    <property type="protein sequence ID" value="ASG19952.1"/>
    <property type="molecule type" value="Genomic_DNA"/>
</dbReference>
<dbReference type="Pfam" id="PF16998">
    <property type="entry name" value="17kDa_Anti_2"/>
    <property type="match status" value="1"/>
</dbReference>
<evidence type="ECO:0000313" key="5">
    <source>
        <dbReference type="Proteomes" id="UP000197153"/>
    </source>
</evidence>
<reference evidence="4 5" key="1">
    <citation type="submission" date="2017-06" db="EMBL/GenBank/DDBJ databases">
        <title>Complete genome sequence of Nitrospirillum amazonense strain CBAmC, an endophytic nitrogen-fixing and plant growth-promoting bacterium, isolated from sugarcane.</title>
        <authorList>
            <person name="Schwab S."/>
            <person name="dos Santos Teixeira K.R."/>
            <person name="Simoes Araujo J.L."/>
            <person name="Soares Vidal M."/>
            <person name="Borges de Freitas H.R."/>
            <person name="Rivello Crivelaro A.L."/>
            <person name="Bueno de Camargo Nunes A."/>
            <person name="dos Santos C.M."/>
            <person name="Palmeira da Silva Rosa D."/>
            <person name="da Silva Padilha D."/>
            <person name="da Silva E."/>
            <person name="Araujo Terra L."/>
            <person name="Soares Mendes V."/>
            <person name="Farinelli L."/>
            <person name="Magalhaes Cruz L."/>
            <person name="Baldani J.I."/>
        </authorList>
    </citation>
    <scope>NUCLEOTIDE SEQUENCE [LARGE SCALE GENOMIC DNA]</scope>
    <source>
        <strain evidence="4 5">CBAmC</strain>
    </source>
</reference>
<sequence length="140" mass="15324">MKMKLSVAGLMLLALAGCAAKPEEKPAAPAEPPPVEAPKPPPTDITLDASDLTALQTALKEATGKPIQETVTWTNPQTGRQGTVKMLRDGFDAKNRPCREFHSVVFQGQLFRHQTGFICRQPDGSWEVVDGVDYPVRERK</sequence>
<evidence type="ECO:0000256" key="2">
    <source>
        <dbReference type="SAM" id="SignalP"/>
    </source>
</evidence>
<feature type="domain" description="Surface antigen" evidence="3">
    <location>
        <begin position="48"/>
        <end position="129"/>
    </location>
</feature>
<protein>
    <recommendedName>
        <fullName evidence="3">Surface antigen domain-containing protein</fullName>
    </recommendedName>
</protein>
<dbReference type="KEGG" id="nao:Y958_03240"/>
<feature type="compositionally biased region" description="Pro residues" evidence="1">
    <location>
        <begin position="29"/>
        <end position="43"/>
    </location>
</feature>
<dbReference type="RefSeq" id="WP_050898079.1">
    <property type="nucleotide sequence ID" value="NZ_CP022110.1"/>
</dbReference>
<keyword evidence="5" id="KW-1185">Reference proteome</keyword>
<evidence type="ECO:0000313" key="4">
    <source>
        <dbReference type="EMBL" id="ASG19952.1"/>
    </source>
</evidence>
<accession>A0A248JMK0</accession>
<dbReference type="AlphaFoldDB" id="A0A248JMK0"/>
<dbReference type="InterPro" id="IPR032635">
    <property type="entry name" value="Anti_2"/>
</dbReference>
<dbReference type="PROSITE" id="PS51257">
    <property type="entry name" value="PROKAR_LIPOPROTEIN"/>
    <property type="match status" value="1"/>
</dbReference>
<evidence type="ECO:0000256" key="1">
    <source>
        <dbReference type="SAM" id="MobiDB-lite"/>
    </source>
</evidence>
<feature type="chain" id="PRO_5011488452" description="Surface antigen domain-containing protein" evidence="2">
    <location>
        <begin position="20"/>
        <end position="140"/>
    </location>
</feature>
<feature type="signal peptide" evidence="2">
    <location>
        <begin position="1"/>
        <end position="19"/>
    </location>
</feature>
<keyword evidence="2" id="KW-0732">Signal</keyword>
<feature type="region of interest" description="Disordered" evidence="1">
    <location>
        <begin position="21"/>
        <end position="47"/>
    </location>
</feature>